<evidence type="ECO:0000313" key="2">
    <source>
        <dbReference type="EMBL" id="SFI27187.1"/>
    </source>
</evidence>
<name>A0A1I3GUW8_9ACTN</name>
<gene>
    <name evidence="2" type="ORF">SAMN05216275_102228</name>
</gene>
<dbReference type="Gene3D" id="2.60.120.260">
    <property type="entry name" value="Galactose-binding domain-like"/>
    <property type="match status" value="1"/>
</dbReference>
<evidence type="ECO:0000256" key="1">
    <source>
        <dbReference type="SAM" id="MobiDB-lite"/>
    </source>
</evidence>
<dbReference type="Proteomes" id="UP000199111">
    <property type="component" value="Unassembled WGS sequence"/>
</dbReference>
<dbReference type="EMBL" id="FOQY01000002">
    <property type="protein sequence ID" value="SFI27187.1"/>
    <property type="molecule type" value="Genomic_DNA"/>
</dbReference>
<accession>A0A1I3GUW8</accession>
<reference evidence="3" key="1">
    <citation type="submission" date="2016-10" db="EMBL/GenBank/DDBJ databases">
        <authorList>
            <person name="Varghese N."/>
            <person name="Submissions S."/>
        </authorList>
    </citation>
    <scope>NUCLEOTIDE SEQUENCE [LARGE SCALE GENOMIC DNA]</scope>
    <source>
        <strain evidence="3">CGMCC 4.2126</strain>
    </source>
</reference>
<proteinExistence type="predicted"/>
<protein>
    <submittedName>
        <fullName evidence="2">Uncharacterized protein</fullName>
    </submittedName>
</protein>
<dbReference type="Pfam" id="PF17963">
    <property type="entry name" value="Big_9"/>
    <property type="match status" value="1"/>
</dbReference>
<dbReference type="AlphaFoldDB" id="A0A1I3GUW8"/>
<organism evidence="2 3">
    <name type="scientific">Streptosporangium canum</name>
    <dbReference type="NCBI Taxonomy" id="324952"/>
    <lineage>
        <taxon>Bacteria</taxon>
        <taxon>Bacillati</taxon>
        <taxon>Actinomycetota</taxon>
        <taxon>Actinomycetes</taxon>
        <taxon>Streptosporangiales</taxon>
        <taxon>Streptosporangiaceae</taxon>
        <taxon>Streptosporangium</taxon>
    </lineage>
</organism>
<evidence type="ECO:0000313" key="3">
    <source>
        <dbReference type="Proteomes" id="UP000199111"/>
    </source>
</evidence>
<feature type="region of interest" description="Disordered" evidence="1">
    <location>
        <begin position="1"/>
        <end position="30"/>
    </location>
</feature>
<feature type="compositionally biased region" description="Low complexity" evidence="1">
    <location>
        <begin position="10"/>
        <end position="30"/>
    </location>
</feature>
<sequence>MPPVRRAGREAGATSAESTSGSPVRSGGTRGRVVGFRHLRRLPAWPACDTEIACTLGVIDRLRRVVSVVKLIYEGILTTEWKFRLMSQRSSSALTALACTLLTLATPGTPVAADTGAHAAGGVRQAATRAAAPCVRPGQTTYPVDYYWKNVLGMRLGSGSVAVNTSPSLWGGQIAPGSVFTLTLTHRTNQWPLLVRSYTTMWDLSSLLAGADIIGQSGTGTISGTTLSITSQGSKTDPVAKVITFQVRQGAIGAAMTIRPTGISSVIAAPGQLGNNTPAPPIQIVAGQSIAPTNAAADTATTAMGTAVSVPVLANDTATAPAISGLTQPGNGTATISGGNVVYTPAAGFIGTDTFTYTITTACGSSTATVTVTVPCPWKPVNLVNGSFEAPPVASIDWSIPDASVNPSAGWHTTATDNKLEFWRGGASGVPAADGQQFAELNANQVSTLYQDVPTVPGTPMTWSLYHRGRLGTDVMRVLVGAPGATVAQTPTGASSPDISDDNTAWRHYTGVYVVPPGQTTTRFAFESVSAAGGTPTAGNFLDGVVFQTPPCPATGKNVVQTS</sequence>
<keyword evidence="3" id="KW-1185">Reference proteome</keyword>
<dbReference type="Gene3D" id="2.60.40.3440">
    <property type="match status" value="1"/>
</dbReference>